<keyword evidence="2 5" id="KW-0547">Nucleotide-binding</keyword>
<comment type="caution">
    <text evidence="7">The sequence shown here is derived from an EMBL/GenBank/DDBJ whole genome shotgun (WGS) entry which is preliminary data.</text>
</comment>
<dbReference type="SUPFAM" id="SSF52210">
    <property type="entry name" value="Succinyl-CoA synthetase domains"/>
    <property type="match status" value="2"/>
</dbReference>
<dbReference type="Pfam" id="PF13380">
    <property type="entry name" value="CoA_binding_2"/>
    <property type="match status" value="1"/>
</dbReference>
<evidence type="ECO:0000259" key="6">
    <source>
        <dbReference type="PROSITE" id="PS50975"/>
    </source>
</evidence>
<dbReference type="Gene3D" id="3.30.470.20">
    <property type="entry name" value="ATP-grasp fold, B domain"/>
    <property type="match status" value="1"/>
</dbReference>
<dbReference type="GO" id="GO:0046872">
    <property type="term" value="F:metal ion binding"/>
    <property type="evidence" value="ECO:0007669"/>
    <property type="project" value="InterPro"/>
</dbReference>
<evidence type="ECO:0000313" key="7">
    <source>
        <dbReference type="EMBL" id="PKG29407.1"/>
    </source>
</evidence>
<dbReference type="SUPFAM" id="SSF51735">
    <property type="entry name" value="NAD(P)-binding Rossmann-fold domains"/>
    <property type="match status" value="1"/>
</dbReference>
<reference evidence="7 8" key="1">
    <citation type="journal article" date="2010" name="Int. J. Syst. Evol. Microbiol.">
        <title>Bacillus horneckiae sp. nov., isolated from a spacecraft-assembly clean room.</title>
        <authorList>
            <person name="Vaishampayan P."/>
            <person name="Probst A."/>
            <person name="Krishnamurthi S."/>
            <person name="Ghosh S."/>
            <person name="Osman S."/>
            <person name="McDowall A."/>
            <person name="Ruckmani A."/>
            <person name="Mayilraj S."/>
            <person name="Venkateswaran K."/>
        </authorList>
    </citation>
    <scope>NUCLEOTIDE SEQUENCE [LARGE SCALE GENOMIC DNA]</scope>
    <source>
        <strain evidence="8">1PO1SC</strain>
    </source>
</reference>
<dbReference type="InterPro" id="IPR036291">
    <property type="entry name" value="NAD(P)-bd_dom_sf"/>
</dbReference>
<dbReference type="GO" id="GO:0005524">
    <property type="term" value="F:ATP binding"/>
    <property type="evidence" value="ECO:0007669"/>
    <property type="project" value="UniProtKB-UniRule"/>
</dbReference>
<comment type="similarity">
    <text evidence="4">In the N-terminal section; belongs to the acetate CoA ligase alpha subunit family.</text>
</comment>
<dbReference type="SUPFAM" id="SSF56059">
    <property type="entry name" value="Glutathione synthetase ATP-binding domain-like"/>
    <property type="match status" value="1"/>
</dbReference>
<dbReference type="Gene3D" id="3.40.50.720">
    <property type="entry name" value="NAD(P)-binding Rossmann-like Domain"/>
    <property type="match status" value="1"/>
</dbReference>
<evidence type="ECO:0000256" key="2">
    <source>
        <dbReference type="ARBA" id="ARBA00022741"/>
    </source>
</evidence>
<dbReference type="InterPro" id="IPR043938">
    <property type="entry name" value="Ligase_CoA_dom"/>
</dbReference>
<evidence type="ECO:0000256" key="4">
    <source>
        <dbReference type="ARBA" id="ARBA00060888"/>
    </source>
</evidence>
<dbReference type="InterPro" id="IPR016102">
    <property type="entry name" value="Succinyl-CoA_synth-like"/>
</dbReference>
<evidence type="ECO:0000313" key="8">
    <source>
        <dbReference type="Proteomes" id="UP000233343"/>
    </source>
</evidence>
<dbReference type="InterPro" id="IPR051538">
    <property type="entry name" value="Acyl-CoA_Synth/Transferase"/>
</dbReference>
<name>A0A2N0ZIR2_9BACI</name>
<dbReference type="PANTHER" id="PTHR43334">
    <property type="entry name" value="ACETATE--COA LIGASE [ADP-FORMING]"/>
    <property type="match status" value="1"/>
</dbReference>
<dbReference type="Proteomes" id="UP000233343">
    <property type="component" value="Unassembled WGS sequence"/>
</dbReference>
<dbReference type="Pfam" id="PF13549">
    <property type="entry name" value="ATP-grasp_5"/>
    <property type="match status" value="1"/>
</dbReference>
<dbReference type="SMART" id="SM00881">
    <property type="entry name" value="CoA_binding"/>
    <property type="match status" value="1"/>
</dbReference>
<dbReference type="Pfam" id="PF13607">
    <property type="entry name" value="Succ_CoA_lig"/>
    <property type="match status" value="1"/>
</dbReference>
<gene>
    <name evidence="7" type="ORF">CWS20_09045</name>
</gene>
<dbReference type="InterPro" id="IPR003781">
    <property type="entry name" value="CoA-bd"/>
</dbReference>
<accession>A0A2N0ZIR2</accession>
<dbReference type="RefSeq" id="WP_066197967.1">
    <property type="nucleotide sequence ID" value="NZ_JAMAUX010000002.1"/>
</dbReference>
<dbReference type="PROSITE" id="PS50975">
    <property type="entry name" value="ATP_GRASP"/>
    <property type="match status" value="1"/>
</dbReference>
<dbReference type="Gene3D" id="3.30.1490.20">
    <property type="entry name" value="ATP-grasp fold, A domain"/>
    <property type="match status" value="1"/>
</dbReference>
<dbReference type="InterPro" id="IPR032875">
    <property type="entry name" value="Succ_CoA_lig_flav_dom"/>
</dbReference>
<keyword evidence="3 5" id="KW-0067">ATP-binding</keyword>
<dbReference type="PANTHER" id="PTHR43334:SF1">
    <property type="entry name" value="3-HYDROXYPROPIONATE--COA LIGASE [ADP-FORMING]"/>
    <property type="match status" value="1"/>
</dbReference>
<sequence length="712" mass="77004">MSKKQALDYLLNPSSIAIVGVSKDFTSISGKPLKNLLHHKFTGEIYPVNPKYDEIGGLTCYPSLLDIPGEVDVALIAVSSKRMMQILDQCKEKGVHHLVLFGSGFAEVGEEGAALQKEVLEKAKQSGIHILGPNCVGLLNVKKAIPMGFATSFETVAGFKSGPVGFASQSGAVGFSLFGMAQEENIGFSYVVNTGNQMDIHSIDCIEYMLEDVDTKVVAGYLEGIPDGELLIKLSSVSKENDKPVILLKSGRSELGQQAALSHTASLTGSDETFRAVAKQYGFIIVNDLDDMIDAMKIFSTGKRAKGNRVVTISNSGAAGIVMADYSEELGLEMVQLSERTAQKVKELIPSYGSALNPIDVTAQALKEQHILTETLELLIHDPDVDAIVFQTTFGGELGLKICEKIIEIDAKTTKPIIVTITGTEELTGEGRLALQNAGVPVYATSYKTMVALKHLVDFSLFSTRTKTEELGAYSNGNIGNPAGVWTEVKVKETLSKLGIRVPQGKVFANKEQLQQHKNELKYPVVCKVLSDEILHKTDAGGVKVNIKNGDELAAAYDGIMQAVTAYNPSARIEGVLAEEMIEGDAIELFVGIKDDPQFGSLIVCGLGGIFIEVLKDASIRKAPVNRLEAKEMLMELKGYPLLEGIRGSAKKDINKLIDTLVKVSEFAFHANGKIAEMDINPLWVFEDGYGVAALDGVIVWKEKDRVTQANR</sequence>
<dbReference type="FunFam" id="3.30.1490.20:FF:000020">
    <property type="entry name" value="Protein lysine acetyltransferase"/>
    <property type="match status" value="1"/>
</dbReference>
<dbReference type="AlphaFoldDB" id="A0A2N0ZIR2"/>
<dbReference type="EMBL" id="PISD01000016">
    <property type="protein sequence ID" value="PKG29407.1"/>
    <property type="molecule type" value="Genomic_DNA"/>
</dbReference>
<protein>
    <submittedName>
        <fullName evidence="7">CoA-binding protein</fullName>
    </submittedName>
</protein>
<dbReference type="Gene3D" id="3.40.50.261">
    <property type="entry name" value="Succinyl-CoA synthetase domains"/>
    <property type="match status" value="2"/>
</dbReference>
<dbReference type="Pfam" id="PF19045">
    <property type="entry name" value="Ligase_CoA_2"/>
    <property type="match status" value="1"/>
</dbReference>
<dbReference type="GO" id="GO:0043758">
    <property type="term" value="F:acetate-CoA ligase (ADP-forming) activity"/>
    <property type="evidence" value="ECO:0007669"/>
    <property type="project" value="InterPro"/>
</dbReference>
<dbReference type="InterPro" id="IPR013815">
    <property type="entry name" value="ATP_grasp_subdomain_1"/>
</dbReference>
<dbReference type="InterPro" id="IPR011761">
    <property type="entry name" value="ATP-grasp"/>
</dbReference>
<proteinExistence type="inferred from homology"/>
<keyword evidence="1" id="KW-0436">Ligase</keyword>
<evidence type="ECO:0000256" key="3">
    <source>
        <dbReference type="ARBA" id="ARBA00022840"/>
    </source>
</evidence>
<evidence type="ECO:0000256" key="5">
    <source>
        <dbReference type="PROSITE-ProRule" id="PRU00409"/>
    </source>
</evidence>
<feature type="domain" description="ATP-grasp" evidence="6">
    <location>
        <begin position="492"/>
        <end position="709"/>
    </location>
</feature>
<evidence type="ECO:0000256" key="1">
    <source>
        <dbReference type="ARBA" id="ARBA00022598"/>
    </source>
</evidence>
<organism evidence="7 8">
    <name type="scientific">Cytobacillus horneckiae</name>
    <dbReference type="NCBI Taxonomy" id="549687"/>
    <lineage>
        <taxon>Bacteria</taxon>
        <taxon>Bacillati</taxon>
        <taxon>Bacillota</taxon>
        <taxon>Bacilli</taxon>
        <taxon>Bacillales</taxon>
        <taxon>Bacillaceae</taxon>
        <taxon>Cytobacillus</taxon>
    </lineage>
</organism>
<keyword evidence="8" id="KW-1185">Reference proteome</keyword>